<dbReference type="InterPro" id="IPR016181">
    <property type="entry name" value="Acyl_CoA_acyltransferase"/>
</dbReference>
<organism evidence="2">
    <name type="scientific">Pantoea phage Survivor</name>
    <dbReference type="NCBI Taxonomy" id="3232176"/>
    <lineage>
        <taxon>Viruses</taxon>
        <taxon>Duplodnaviria</taxon>
        <taxon>Heunggongvirae</taxon>
        <taxon>Uroviricota</taxon>
        <taxon>Caudoviricetes</taxon>
    </lineage>
</organism>
<feature type="domain" description="N-acetyltransferase" evidence="1">
    <location>
        <begin position="168"/>
        <end position="329"/>
    </location>
</feature>
<name>A0AAU8L0X8_9CAUD</name>
<sequence length="329" mass="37500">MSLDKFEIKRIAGIAYLQTRIRQLDTMYNYVTIDGMVGNDTKTAWREILEIALGLNRPFAMPVFDSNSITYIQSTIRDAFKLKPNYVKPTFIVDGQWGDDTKAAIDAVIDMYAERVIVRSCTRVSQPTGRLSDRTLSGMRTKLKPYNGQRPRPTQYADDQGKHIEGFHWFENLPHEQNQDVWNLLAKAMNFDNPVVSPAHMAAAGYVIGIHWFQGMPVGIIVWRTAHTLELRARGENCSEFGDSRVAYLAGIYVNRSIQGQGIGTGMLVKSRNHMADLGYAELRFTKEGRNEEIENRLFRTLTCGLRYVPYDPMNNLGNESETHCRHKL</sequence>
<evidence type="ECO:0000313" key="2">
    <source>
        <dbReference type="EMBL" id="XCN28327.1"/>
    </source>
</evidence>
<dbReference type="EMBL" id="PP885733">
    <property type="protein sequence ID" value="XCN28327.1"/>
    <property type="molecule type" value="Genomic_DNA"/>
</dbReference>
<protein>
    <submittedName>
        <fullName evidence="2">Lytic transglycolylase</fullName>
    </submittedName>
</protein>
<accession>A0AAU8L0X8</accession>
<evidence type="ECO:0000259" key="1">
    <source>
        <dbReference type="PROSITE" id="PS51186"/>
    </source>
</evidence>
<dbReference type="SUPFAM" id="SSF55729">
    <property type="entry name" value="Acyl-CoA N-acyltransferases (Nat)"/>
    <property type="match status" value="1"/>
</dbReference>
<dbReference type="InterPro" id="IPR000182">
    <property type="entry name" value="GNAT_dom"/>
</dbReference>
<dbReference type="Pfam" id="PF00583">
    <property type="entry name" value="Acetyltransf_1"/>
    <property type="match status" value="1"/>
</dbReference>
<dbReference type="GO" id="GO:0016747">
    <property type="term" value="F:acyltransferase activity, transferring groups other than amino-acyl groups"/>
    <property type="evidence" value="ECO:0007669"/>
    <property type="project" value="InterPro"/>
</dbReference>
<dbReference type="PROSITE" id="PS51186">
    <property type="entry name" value="GNAT"/>
    <property type="match status" value="1"/>
</dbReference>
<dbReference type="Gene3D" id="3.40.630.30">
    <property type="match status" value="1"/>
</dbReference>
<dbReference type="CDD" id="cd04301">
    <property type="entry name" value="NAT_SF"/>
    <property type="match status" value="1"/>
</dbReference>
<reference evidence="2" key="1">
    <citation type="submission" date="2024-06" db="EMBL/GenBank/DDBJ databases">
        <authorList>
            <person name="Gannavaram S."/>
            <person name="Nemani S."/>
            <person name="Datta M."/>
            <person name="Picchiottino A."/>
            <person name="Mereddy A."/>
            <person name="Gannavaram N."/>
            <person name="Honeycutt C."/>
            <person name="Tran D."/>
            <person name="Choi K."/>
            <person name="Srinivasan K."/>
            <person name="Johnson A."/>
        </authorList>
    </citation>
    <scope>NUCLEOTIDE SEQUENCE</scope>
</reference>
<proteinExistence type="predicted"/>